<sequence>MAQIFDSLNLPVAQKYRNSLKKVAEKGVVERLSDRALSSRLSESMRKDLQTTTQGLHVPVQQHLRNADCCYAFKPCFNWVQDDMNLLKEVALAFKAR</sequence>
<name>A0AAN9F715_CLITE</name>
<protein>
    <submittedName>
        <fullName evidence="1">Uncharacterized protein</fullName>
    </submittedName>
</protein>
<organism evidence="1 3">
    <name type="scientific">Clitoria ternatea</name>
    <name type="common">Butterfly pea</name>
    <dbReference type="NCBI Taxonomy" id="43366"/>
    <lineage>
        <taxon>Eukaryota</taxon>
        <taxon>Viridiplantae</taxon>
        <taxon>Streptophyta</taxon>
        <taxon>Embryophyta</taxon>
        <taxon>Tracheophyta</taxon>
        <taxon>Spermatophyta</taxon>
        <taxon>Magnoliopsida</taxon>
        <taxon>eudicotyledons</taxon>
        <taxon>Gunneridae</taxon>
        <taxon>Pentapetalae</taxon>
        <taxon>rosids</taxon>
        <taxon>fabids</taxon>
        <taxon>Fabales</taxon>
        <taxon>Fabaceae</taxon>
        <taxon>Papilionoideae</taxon>
        <taxon>50 kb inversion clade</taxon>
        <taxon>NPAAA clade</taxon>
        <taxon>indigoferoid/millettioid clade</taxon>
        <taxon>Phaseoleae</taxon>
        <taxon>Clitoria</taxon>
    </lineage>
</organism>
<accession>A0AAN9F715</accession>
<gene>
    <name evidence="1" type="ORF">RJT34_26275</name>
    <name evidence="2" type="ORF">RJT34_26276</name>
</gene>
<reference evidence="1 3" key="1">
    <citation type="submission" date="2024-01" db="EMBL/GenBank/DDBJ databases">
        <title>The genomes of 5 underutilized Papilionoideae crops provide insights into root nodulation and disease resistance.</title>
        <authorList>
            <person name="Yuan L."/>
        </authorList>
    </citation>
    <scope>NUCLEOTIDE SEQUENCE [LARGE SCALE GENOMIC DNA]</scope>
    <source>
        <strain evidence="1">LY-2023</strain>
        <tissue evidence="1">Leaf</tissue>
    </source>
</reference>
<evidence type="ECO:0000313" key="2">
    <source>
        <dbReference type="EMBL" id="KAK7270825.1"/>
    </source>
</evidence>
<dbReference type="Proteomes" id="UP001359559">
    <property type="component" value="Unassembled WGS sequence"/>
</dbReference>
<dbReference type="AlphaFoldDB" id="A0AAN9F715"/>
<dbReference type="EMBL" id="JAYKXN010000007">
    <property type="protein sequence ID" value="KAK7270824.1"/>
    <property type="molecule type" value="Genomic_DNA"/>
</dbReference>
<evidence type="ECO:0000313" key="1">
    <source>
        <dbReference type="EMBL" id="KAK7270824.1"/>
    </source>
</evidence>
<evidence type="ECO:0000313" key="3">
    <source>
        <dbReference type="Proteomes" id="UP001359559"/>
    </source>
</evidence>
<dbReference type="EMBL" id="JAYKXN010000007">
    <property type="protein sequence ID" value="KAK7270825.1"/>
    <property type="molecule type" value="Genomic_DNA"/>
</dbReference>
<keyword evidence="3" id="KW-1185">Reference proteome</keyword>
<comment type="caution">
    <text evidence="1">The sequence shown here is derived from an EMBL/GenBank/DDBJ whole genome shotgun (WGS) entry which is preliminary data.</text>
</comment>
<proteinExistence type="predicted"/>